<accession>A0A8W8KRV5</accession>
<reference evidence="3" key="1">
    <citation type="submission" date="2022-08" db="UniProtKB">
        <authorList>
            <consortium name="EnsemblMetazoa"/>
        </authorList>
    </citation>
    <scope>IDENTIFICATION</scope>
    <source>
        <strain evidence="3">05x7-T-G4-1.051#20</strain>
    </source>
</reference>
<protein>
    <recommendedName>
        <fullName evidence="2">Regulatory factor X-associated protein RFXANK-binding domain-containing protein</fullName>
    </recommendedName>
</protein>
<dbReference type="Proteomes" id="UP000005408">
    <property type="component" value="Unassembled WGS sequence"/>
</dbReference>
<evidence type="ECO:0000259" key="2">
    <source>
        <dbReference type="Pfam" id="PF15289"/>
    </source>
</evidence>
<keyword evidence="4" id="KW-1185">Reference proteome</keyword>
<dbReference type="Gene3D" id="6.10.290.30">
    <property type="entry name" value="Regulatory factor X-associated C-terminal binding domain"/>
    <property type="match status" value="1"/>
</dbReference>
<dbReference type="PANTHER" id="PTHR15110:SF2">
    <property type="entry name" value="REGULATORY FACTOR X-ASSOCIATED PROTEIN"/>
    <property type="match status" value="1"/>
</dbReference>
<dbReference type="InterPro" id="IPR038308">
    <property type="entry name" value="RFXAP_C_sf"/>
</dbReference>
<feature type="compositionally biased region" description="Basic and acidic residues" evidence="1">
    <location>
        <begin position="88"/>
        <end position="99"/>
    </location>
</feature>
<dbReference type="PANTHER" id="PTHR15110">
    <property type="entry name" value="REGULATORY FACTOR X-ASSOCIATED PROTEIN"/>
    <property type="match status" value="1"/>
</dbReference>
<dbReference type="Pfam" id="PF15289">
    <property type="entry name" value="RFXA_RFXANK_bdg"/>
    <property type="match status" value="1"/>
</dbReference>
<feature type="compositionally biased region" description="Acidic residues" evidence="1">
    <location>
        <begin position="1"/>
        <end position="11"/>
    </location>
</feature>
<feature type="domain" description="Regulatory factor X-associated protein RFXANK-binding" evidence="2">
    <location>
        <begin position="44"/>
        <end position="91"/>
    </location>
</feature>
<feature type="compositionally biased region" description="Basic and acidic residues" evidence="1">
    <location>
        <begin position="31"/>
        <end position="51"/>
    </location>
</feature>
<dbReference type="EnsemblMetazoa" id="G24776.1">
    <property type="protein sequence ID" value="G24776.1:cds"/>
    <property type="gene ID" value="G24776"/>
</dbReference>
<dbReference type="GO" id="GO:0006357">
    <property type="term" value="P:regulation of transcription by RNA polymerase II"/>
    <property type="evidence" value="ECO:0007669"/>
    <property type="project" value="TreeGrafter"/>
</dbReference>
<dbReference type="InterPro" id="IPR029316">
    <property type="entry name" value="RFXAP_RFXANK-bd"/>
</dbReference>
<evidence type="ECO:0000313" key="3">
    <source>
        <dbReference type="EnsemblMetazoa" id="G24776.1:cds"/>
    </source>
</evidence>
<proteinExistence type="predicted"/>
<dbReference type="AlphaFoldDB" id="A0A8W8KRV5"/>
<feature type="region of interest" description="Disordered" evidence="1">
    <location>
        <begin position="1"/>
        <end position="56"/>
    </location>
</feature>
<dbReference type="GO" id="GO:0005634">
    <property type="term" value="C:nucleus"/>
    <property type="evidence" value="ECO:0007669"/>
    <property type="project" value="TreeGrafter"/>
</dbReference>
<organism evidence="3 4">
    <name type="scientific">Magallana gigas</name>
    <name type="common">Pacific oyster</name>
    <name type="synonym">Crassostrea gigas</name>
    <dbReference type="NCBI Taxonomy" id="29159"/>
    <lineage>
        <taxon>Eukaryota</taxon>
        <taxon>Metazoa</taxon>
        <taxon>Spiralia</taxon>
        <taxon>Lophotrochozoa</taxon>
        <taxon>Mollusca</taxon>
        <taxon>Bivalvia</taxon>
        <taxon>Autobranchia</taxon>
        <taxon>Pteriomorphia</taxon>
        <taxon>Ostreida</taxon>
        <taxon>Ostreoidea</taxon>
        <taxon>Ostreidae</taxon>
        <taxon>Magallana</taxon>
    </lineage>
</organism>
<dbReference type="EnsemblMetazoa" id="G24776.2">
    <property type="protein sequence ID" value="G24776.2:cds"/>
    <property type="gene ID" value="G24776"/>
</dbReference>
<dbReference type="EnsemblMetazoa" id="G24776.4">
    <property type="protein sequence ID" value="G24776.4:cds"/>
    <property type="gene ID" value="G24776"/>
</dbReference>
<feature type="region of interest" description="Disordered" evidence="1">
    <location>
        <begin position="80"/>
        <end position="99"/>
    </location>
</feature>
<name>A0A8W8KRV5_MAGGI</name>
<evidence type="ECO:0000256" key="1">
    <source>
        <dbReference type="SAM" id="MobiDB-lite"/>
    </source>
</evidence>
<sequence>MSGMEADDLDDSLCGGAKCDRENSDCAQLESRNRDKTKSEFQHKGEGHDLGDPGLRPSLLEEVLAQKKLELMRSPEVMQFLQSQQAQKAEKNKTHPPKE</sequence>
<evidence type="ECO:0000313" key="4">
    <source>
        <dbReference type="Proteomes" id="UP000005408"/>
    </source>
</evidence>